<comment type="caution">
    <text evidence="3">The sequence shown here is derived from an EMBL/GenBank/DDBJ whole genome shotgun (WGS) entry which is preliminary data.</text>
</comment>
<dbReference type="EMBL" id="RKQK01000001">
    <property type="protein sequence ID" value="RPE72011.1"/>
    <property type="molecule type" value="Genomic_DNA"/>
</dbReference>
<proteinExistence type="predicted"/>
<gene>
    <name evidence="3" type="ORF">EDD53_1148</name>
</gene>
<keyword evidence="4" id="KW-1185">Reference proteome</keyword>
<dbReference type="Pfam" id="PF07811">
    <property type="entry name" value="TadE"/>
    <property type="match status" value="1"/>
</dbReference>
<keyword evidence="1" id="KW-1133">Transmembrane helix</keyword>
<dbReference type="OrthoDB" id="7907064at2"/>
<keyword evidence="1" id="KW-0812">Transmembrane</keyword>
<dbReference type="RefSeq" id="WP_123792171.1">
    <property type="nucleotide sequence ID" value="NZ_RKQK01000001.1"/>
</dbReference>
<evidence type="ECO:0000256" key="1">
    <source>
        <dbReference type="SAM" id="Phobius"/>
    </source>
</evidence>
<accession>A0A3N4UWS3</accession>
<evidence type="ECO:0000313" key="3">
    <source>
        <dbReference type="EMBL" id="RPE72011.1"/>
    </source>
</evidence>
<dbReference type="InterPro" id="IPR012495">
    <property type="entry name" value="TadE-like_dom"/>
</dbReference>
<evidence type="ECO:0000313" key="4">
    <source>
        <dbReference type="Proteomes" id="UP000269689"/>
    </source>
</evidence>
<keyword evidence="1" id="KW-0472">Membrane</keyword>
<dbReference type="Proteomes" id="UP000269689">
    <property type="component" value="Unassembled WGS sequence"/>
</dbReference>
<sequence>MISTLRFKRLLCERFTRCFKTYAARDDGSSTIEFSIIFPLFMFILMGGYEVGYYTVSSATLDRGLDMAVRDVRLGRMQTVDIATLKSTVCDYSSYVRDCEENIHIALEPVNADDFVAPKSYAQCKDRKAKVEPATVFKDGAENELMLVRACVLVDPIFPTTWLGAHLQRSEGSGYAMVSTAGFVNEPNT</sequence>
<name>A0A3N4UWS3_9RHOB</name>
<feature type="transmembrane region" description="Helical" evidence="1">
    <location>
        <begin position="36"/>
        <end position="56"/>
    </location>
</feature>
<dbReference type="AlphaFoldDB" id="A0A3N4UWS3"/>
<organism evidence="3 4">
    <name type="scientific">Pacificibacter maritimus</name>
    <dbReference type="NCBI Taxonomy" id="762213"/>
    <lineage>
        <taxon>Bacteria</taxon>
        <taxon>Pseudomonadati</taxon>
        <taxon>Pseudomonadota</taxon>
        <taxon>Alphaproteobacteria</taxon>
        <taxon>Rhodobacterales</taxon>
        <taxon>Roseobacteraceae</taxon>
        <taxon>Pacificibacter</taxon>
    </lineage>
</organism>
<protein>
    <submittedName>
        <fullName evidence="3">TadE-like protein</fullName>
    </submittedName>
</protein>
<reference evidence="3 4" key="1">
    <citation type="submission" date="2018-11" db="EMBL/GenBank/DDBJ databases">
        <title>Genomic Encyclopedia of Type Strains, Phase IV (KMG-IV): sequencing the most valuable type-strain genomes for metagenomic binning, comparative biology and taxonomic classification.</title>
        <authorList>
            <person name="Goeker M."/>
        </authorList>
    </citation>
    <scope>NUCLEOTIDE SEQUENCE [LARGE SCALE GENOMIC DNA]</scope>
    <source>
        <strain evidence="3 4">DSM 104731</strain>
    </source>
</reference>
<feature type="domain" description="TadE-like" evidence="2">
    <location>
        <begin position="28"/>
        <end position="70"/>
    </location>
</feature>
<evidence type="ECO:0000259" key="2">
    <source>
        <dbReference type="Pfam" id="PF07811"/>
    </source>
</evidence>